<dbReference type="AlphaFoldDB" id="A0A0F9W5M4"/>
<dbReference type="InterPro" id="IPR004993">
    <property type="entry name" value="GH3"/>
</dbReference>
<organism evidence="3">
    <name type="scientific">marine sediment metagenome</name>
    <dbReference type="NCBI Taxonomy" id="412755"/>
    <lineage>
        <taxon>unclassified sequences</taxon>
        <taxon>metagenomes</taxon>
        <taxon>ecological metagenomes</taxon>
    </lineage>
</organism>
<dbReference type="InterPro" id="IPR055378">
    <property type="entry name" value="GH3_C"/>
</dbReference>
<feature type="domain" description="GH3 middle" evidence="1">
    <location>
        <begin position="300"/>
        <end position="369"/>
    </location>
</feature>
<gene>
    <name evidence="3" type="ORF">LCGC14_0402040</name>
</gene>
<dbReference type="EMBL" id="LAZR01000346">
    <property type="protein sequence ID" value="KKN73308.1"/>
    <property type="molecule type" value="Genomic_DNA"/>
</dbReference>
<evidence type="ECO:0000313" key="3">
    <source>
        <dbReference type="EMBL" id="KKN73308.1"/>
    </source>
</evidence>
<comment type="caution">
    <text evidence="3">The sequence shown here is derived from an EMBL/GenBank/DDBJ whole genome shotgun (WGS) entry which is preliminary data.</text>
</comment>
<dbReference type="PANTHER" id="PTHR31901">
    <property type="entry name" value="GH3 DOMAIN-CONTAINING PROTEIN"/>
    <property type="match status" value="1"/>
</dbReference>
<sequence length="512" mass="56616">MNLLGPAFSVYLRHVDRWLQRSGADPAACQRRVFHQLLDRANDTWFGRQHGFVSIKTHADFVQAVPIGDYVQQLSLFERMLAGEANVCWPGVVRHFAQTSGTTAGDKRIPVTREMAKANRRAGIAMFAYYKRRGQGLLSNLMAGKLLFLGGSTAMTPTDAGGWIGDLSGIAAQSITWPLSTHYEPGLDLALLDNWEEKIQQVADRVNDRDIRFVTGMPSWMKILFDRVCRIRGIAVDGGISRVWPNLQLFVHGGVNFQPYRQTFARYFEPGHDLHFLEVYPASEGFIAIQAQRDDPAMEILVDNGLFYEFVPLEDWGKPNAPRFTIDQVDTGVPYSVLLSTNAGLWAYDIGDVVTFTSHVPARITFAGRNKHFINAFGENIIGQQVSAAVAAAAEATGAEVEAFTAAPRYADADHRTGAHQYVVEFMHPPAGGADAFAREIDRKLLAINVDYSIKRGGDLGMTTVEVAAVAKGTFYEWMKQRGKLGGQNKVPVCANDRRYVDDLLALASQTA</sequence>
<dbReference type="PANTHER" id="PTHR31901:SF9">
    <property type="entry name" value="GH3 DOMAIN-CONTAINING PROTEIN"/>
    <property type="match status" value="1"/>
</dbReference>
<evidence type="ECO:0000259" key="2">
    <source>
        <dbReference type="Pfam" id="PF23572"/>
    </source>
</evidence>
<proteinExistence type="predicted"/>
<name>A0A0F9W5M4_9ZZZZ</name>
<evidence type="ECO:0008006" key="4">
    <source>
        <dbReference type="Google" id="ProtNLM"/>
    </source>
</evidence>
<dbReference type="GO" id="GO:0016881">
    <property type="term" value="F:acid-amino acid ligase activity"/>
    <property type="evidence" value="ECO:0007669"/>
    <property type="project" value="TreeGrafter"/>
</dbReference>
<reference evidence="3" key="1">
    <citation type="journal article" date="2015" name="Nature">
        <title>Complex archaea that bridge the gap between prokaryotes and eukaryotes.</title>
        <authorList>
            <person name="Spang A."/>
            <person name="Saw J.H."/>
            <person name="Jorgensen S.L."/>
            <person name="Zaremba-Niedzwiedzka K."/>
            <person name="Martijn J."/>
            <person name="Lind A.E."/>
            <person name="van Eijk R."/>
            <person name="Schleper C."/>
            <person name="Guy L."/>
            <person name="Ettema T.J."/>
        </authorList>
    </citation>
    <scope>NUCLEOTIDE SEQUENCE</scope>
</reference>
<dbReference type="Pfam" id="PF23571">
    <property type="entry name" value="GH3_M"/>
    <property type="match status" value="1"/>
</dbReference>
<protein>
    <recommendedName>
        <fullName evidence="4">GH3 auxin-responsive promoter</fullName>
    </recommendedName>
</protein>
<evidence type="ECO:0000259" key="1">
    <source>
        <dbReference type="Pfam" id="PF23571"/>
    </source>
</evidence>
<dbReference type="InterPro" id="IPR055377">
    <property type="entry name" value="GH3_M"/>
</dbReference>
<dbReference type="Pfam" id="PF23572">
    <property type="entry name" value="GH3_C"/>
    <property type="match status" value="1"/>
</dbReference>
<dbReference type="GO" id="GO:0005737">
    <property type="term" value="C:cytoplasm"/>
    <property type="evidence" value="ECO:0007669"/>
    <property type="project" value="TreeGrafter"/>
</dbReference>
<feature type="domain" description="GH3 C-terminal" evidence="2">
    <location>
        <begin position="385"/>
        <end position="498"/>
    </location>
</feature>
<dbReference type="Pfam" id="PF03321">
    <property type="entry name" value="GH3"/>
    <property type="match status" value="2"/>
</dbReference>
<accession>A0A0F9W5M4</accession>